<dbReference type="PANTHER" id="PTHR31662:SF33">
    <property type="entry name" value="DNA-BINDING STOREKEEPER PROTEIN TRANSCRIPTIONAL REGULATOR-LIKE PROTEIN"/>
    <property type="match status" value="1"/>
</dbReference>
<dbReference type="GO" id="GO:0005634">
    <property type="term" value="C:nucleus"/>
    <property type="evidence" value="ECO:0007669"/>
    <property type="project" value="TreeGrafter"/>
</dbReference>
<organism evidence="4 5">
    <name type="scientific">Cuscuta campestris</name>
    <dbReference type="NCBI Taxonomy" id="132261"/>
    <lineage>
        <taxon>Eukaryota</taxon>
        <taxon>Viridiplantae</taxon>
        <taxon>Streptophyta</taxon>
        <taxon>Embryophyta</taxon>
        <taxon>Tracheophyta</taxon>
        <taxon>Spermatophyta</taxon>
        <taxon>Magnoliopsida</taxon>
        <taxon>eudicotyledons</taxon>
        <taxon>Gunneridae</taxon>
        <taxon>Pentapetalae</taxon>
        <taxon>asterids</taxon>
        <taxon>lamiids</taxon>
        <taxon>Solanales</taxon>
        <taxon>Convolvulaceae</taxon>
        <taxon>Cuscuteae</taxon>
        <taxon>Cuscuta</taxon>
        <taxon>Cuscuta subgen. Grammica</taxon>
        <taxon>Cuscuta sect. Cleistogrammica</taxon>
    </lineage>
</organism>
<feature type="region of interest" description="Disordered" evidence="2">
    <location>
        <begin position="1"/>
        <end position="86"/>
    </location>
</feature>
<proteinExistence type="inferred from homology"/>
<evidence type="ECO:0000259" key="3">
    <source>
        <dbReference type="Pfam" id="PF04504"/>
    </source>
</evidence>
<dbReference type="GO" id="GO:0006355">
    <property type="term" value="P:regulation of DNA-templated transcription"/>
    <property type="evidence" value="ECO:0007669"/>
    <property type="project" value="InterPro"/>
</dbReference>
<dbReference type="Pfam" id="PF04504">
    <property type="entry name" value="GeBP-like_DBD"/>
    <property type="match status" value="1"/>
</dbReference>
<dbReference type="OrthoDB" id="661680at2759"/>
<dbReference type="PANTHER" id="PTHR31662">
    <property type="entry name" value="BNAANNG10740D PROTEIN-RELATED"/>
    <property type="match status" value="1"/>
</dbReference>
<feature type="compositionally biased region" description="Basic residues" evidence="2">
    <location>
        <begin position="56"/>
        <end position="69"/>
    </location>
</feature>
<dbReference type="InterPro" id="IPR053932">
    <property type="entry name" value="GeBP-like_DBD"/>
</dbReference>
<accession>A0A484NDK9</accession>
<comment type="similarity">
    <text evidence="1">Belongs to the GeBP family.</text>
</comment>
<evidence type="ECO:0000313" key="5">
    <source>
        <dbReference type="Proteomes" id="UP000595140"/>
    </source>
</evidence>
<evidence type="ECO:0000313" key="4">
    <source>
        <dbReference type="EMBL" id="VFQ99322.1"/>
    </source>
</evidence>
<gene>
    <name evidence="4" type="ORF">CCAM_LOCUS41098</name>
</gene>
<dbReference type="Proteomes" id="UP000595140">
    <property type="component" value="Unassembled WGS sequence"/>
</dbReference>
<feature type="region of interest" description="Disordered" evidence="2">
    <location>
        <begin position="173"/>
        <end position="192"/>
    </location>
</feature>
<dbReference type="AlphaFoldDB" id="A0A484NDK9"/>
<name>A0A484NDK9_9ASTE</name>
<feature type="domain" description="Glabrous enhancer-binding protein-like DBD" evidence="3">
    <location>
        <begin position="83"/>
        <end position="168"/>
    </location>
</feature>
<reference evidence="4 5" key="1">
    <citation type="submission" date="2018-04" db="EMBL/GenBank/DDBJ databases">
        <authorList>
            <person name="Vogel A."/>
        </authorList>
    </citation>
    <scope>NUCLEOTIDE SEQUENCE [LARGE SCALE GENOMIC DNA]</scope>
</reference>
<evidence type="ECO:0000256" key="1">
    <source>
        <dbReference type="ARBA" id="ARBA00010820"/>
    </source>
</evidence>
<protein>
    <recommendedName>
        <fullName evidence="3">Glabrous enhancer-binding protein-like DBD domain-containing protein</fullName>
    </recommendedName>
</protein>
<sequence length="351" mass="38426">MAAAAGSETPRTPSTPIRKPQSSSESEIESDSESANESSLKAPEPAPSRTLDDVKTKKKKKKIKNKRKSTASPKTQEKKSAGKRVFSDEDQIVLLQAKIDYNSQKKADALGNVTNFYDFVKDKLNVEVSRLQVSEKLRRLKRRFKDAAPSTSDPTDLKTFQLSQKIWGSEISSGSNALGKSKAKKRKAPKDEEIVVSKKMKQKIAVVEKDDQTVAGEGKNDQTVGNGNGAQIATNGVVEAGMENDQTIGNGNGEQIATNGVVEVGMENGEKDFGSKYPYFLKSLSAKYYPLTPEETLGTWKEKATLLDCSVAGEVEKKWANVWEEYEKLGGMVADLVSLQARLVRGEEVTL</sequence>
<dbReference type="EMBL" id="OOIL02006652">
    <property type="protein sequence ID" value="VFQ99322.1"/>
    <property type="molecule type" value="Genomic_DNA"/>
</dbReference>
<keyword evidence="5" id="KW-1185">Reference proteome</keyword>
<evidence type="ECO:0000256" key="2">
    <source>
        <dbReference type="SAM" id="MobiDB-lite"/>
    </source>
</evidence>
<dbReference type="InterPro" id="IPR007592">
    <property type="entry name" value="GEBP"/>
</dbReference>